<keyword evidence="2" id="KW-1185">Reference proteome</keyword>
<dbReference type="InterPro" id="IPR053865">
    <property type="entry name" value="DUF6934"/>
</dbReference>
<sequence length="146" mass="16892">MNLPHYTLQTDKTHSIYLFESIGVKGIIQKAILFEPTETDTTYNLSLCDLNPLSGKMDFSAISDNGDTQKILATIYFAIFEFTKEHPQSNVIFFGNSTARNRLYRMAINHELKEISKTFDILGLWNDSWIPFVPNKNYNAFWISRK</sequence>
<protein>
    <recommendedName>
        <fullName evidence="3">DUF695 domain-containing protein</fullName>
    </recommendedName>
</protein>
<accession>A0ABT1FJ33</accession>
<organism evidence="1 2">
    <name type="scientific">Runella salmonicolor</name>
    <dbReference type="NCBI Taxonomy" id="2950278"/>
    <lineage>
        <taxon>Bacteria</taxon>
        <taxon>Pseudomonadati</taxon>
        <taxon>Bacteroidota</taxon>
        <taxon>Cytophagia</taxon>
        <taxon>Cytophagales</taxon>
        <taxon>Spirosomataceae</taxon>
        <taxon>Runella</taxon>
    </lineage>
</organism>
<name>A0ABT1FJ33_9BACT</name>
<dbReference type="RefSeq" id="WP_253525638.1">
    <property type="nucleotide sequence ID" value="NZ_JAMZEL010000001.1"/>
</dbReference>
<dbReference type="Pfam" id="PF22028">
    <property type="entry name" value="DUF6934"/>
    <property type="match status" value="1"/>
</dbReference>
<dbReference type="Proteomes" id="UP001204772">
    <property type="component" value="Unassembled WGS sequence"/>
</dbReference>
<comment type="caution">
    <text evidence="1">The sequence shown here is derived from an EMBL/GenBank/DDBJ whole genome shotgun (WGS) entry which is preliminary data.</text>
</comment>
<evidence type="ECO:0000313" key="1">
    <source>
        <dbReference type="EMBL" id="MCP1381775.1"/>
    </source>
</evidence>
<evidence type="ECO:0000313" key="2">
    <source>
        <dbReference type="Proteomes" id="UP001204772"/>
    </source>
</evidence>
<dbReference type="EMBL" id="JAMZEL010000001">
    <property type="protein sequence ID" value="MCP1381775.1"/>
    <property type="molecule type" value="Genomic_DNA"/>
</dbReference>
<proteinExistence type="predicted"/>
<evidence type="ECO:0008006" key="3">
    <source>
        <dbReference type="Google" id="ProtNLM"/>
    </source>
</evidence>
<reference evidence="1 2" key="1">
    <citation type="submission" date="2022-06" db="EMBL/GenBank/DDBJ databases">
        <title>Runella sp. S5 genome sequencing.</title>
        <authorList>
            <person name="Park S."/>
        </authorList>
    </citation>
    <scope>NUCLEOTIDE SEQUENCE [LARGE SCALE GENOMIC DNA]</scope>
    <source>
        <strain evidence="1 2">S5</strain>
    </source>
</reference>
<gene>
    <name evidence="1" type="ORF">NCI00_05030</name>
</gene>